<reference evidence="1" key="1">
    <citation type="journal article" date="2020" name="Nature">
        <title>Giant virus diversity and host interactions through global metagenomics.</title>
        <authorList>
            <person name="Schulz F."/>
            <person name="Roux S."/>
            <person name="Paez-Espino D."/>
            <person name="Jungbluth S."/>
            <person name="Walsh D.A."/>
            <person name="Denef V.J."/>
            <person name="McMahon K.D."/>
            <person name="Konstantinidis K.T."/>
            <person name="Eloe-Fadrosh E.A."/>
            <person name="Kyrpides N.C."/>
            <person name="Woyke T."/>
        </authorList>
    </citation>
    <scope>NUCLEOTIDE SEQUENCE</scope>
    <source>
        <strain evidence="1">GVMAG-S-3300012000-57</strain>
    </source>
</reference>
<proteinExistence type="predicted"/>
<accession>A0A6C0KHC6</accession>
<organism evidence="1">
    <name type="scientific">viral metagenome</name>
    <dbReference type="NCBI Taxonomy" id="1070528"/>
    <lineage>
        <taxon>unclassified sequences</taxon>
        <taxon>metagenomes</taxon>
        <taxon>organismal metagenomes</taxon>
    </lineage>
</organism>
<dbReference type="AlphaFoldDB" id="A0A6C0KHC6"/>
<sequence length="67" mass="7633">MIILEIKFLNYYNLGNRGLEEMDGKSGVGLMLYFGHLGKLTILFFRGGFYSGFLNYNNFGNKVPELS</sequence>
<dbReference type="EMBL" id="MN740903">
    <property type="protein sequence ID" value="QHU17395.1"/>
    <property type="molecule type" value="Genomic_DNA"/>
</dbReference>
<protein>
    <submittedName>
        <fullName evidence="1">Uncharacterized protein</fullName>
    </submittedName>
</protein>
<evidence type="ECO:0000313" key="1">
    <source>
        <dbReference type="EMBL" id="QHU17395.1"/>
    </source>
</evidence>
<name>A0A6C0KHC6_9ZZZZ</name>